<evidence type="ECO:0000256" key="4">
    <source>
        <dbReference type="ARBA" id="ARBA00023136"/>
    </source>
</evidence>
<dbReference type="Pfam" id="PF00226">
    <property type="entry name" value="DnaJ"/>
    <property type="match status" value="1"/>
</dbReference>
<keyword evidence="7" id="KW-1185">Reference proteome</keyword>
<dbReference type="Pfam" id="PF09320">
    <property type="entry name" value="DUF1977"/>
    <property type="match status" value="1"/>
</dbReference>
<dbReference type="Gene3D" id="1.10.287.110">
    <property type="entry name" value="DnaJ domain"/>
    <property type="match status" value="1"/>
</dbReference>
<dbReference type="SUPFAM" id="SSF46565">
    <property type="entry name" value="Chaperone J-domain"/>
    <property type="match status" value="1"/>
</dbReference>
<gene>
    <name evidence="8" type="primary">LOC120264409</name>
</gene>
<dbReference type="InterPro" id="IPR036869">
    <property type="entry name" value="J_dom_sf"/>
</dbReference>
<evidence type="ECO:0000313" key="7">
    <source>
        <dbReference type="Proteomes" id="UP001515500"/>
    </source>
</evidence>
<dbReference type="GO" id="GO:0005789">
    <property type="term" value="C:endoplasmic reticulum membrane"/>
    <property type="evidence" value="ECO:0007669"/>
    <property type="project" value="TreeGrafter"/>
</dbReference>
<evidence type="ECO:0000256" key="3">
    <source>
        <dbReference type="ARBA" id="ARBA00022989"/>
    </source>
</evidence>
<dbReference type="GO" id="GO:0030544">
    <property type="term" value="F:Hsp70 protein binding"/>
    <property type="evidence" value="ECO:0007669"/>
    <property type="project" value="TreeGrafter"/>
</dbReference>
<name>A0AB40BL72_DIOCR</name>
<dbReference type="Proteomes" id="UP001515500">
    <property type="component" value="Chromosome 7"/>
</dbReference>
<dbReference type="GeneID" id="120264409"/>
<dbReference type="PANTHER" id="PTHR43908">
    <property type="entry name" value="AT29763P-RELATED"/>
    <property type="match status" value="1"/>
</dbReference>
<dbReference type="SMART" id="SM00271">
    <property type="entry name" value="DnaJ"/>
    <property type="match status" value="1"/>
</dbReference>
<feature type="transmembrane region" description="Helical" evidence="5">
    <location>
        <begin position="233"/>
        <end position="254"/>
    </location>
</feature>
<evidence type="ECO:0000256" key="1">
    <source>
        <dbReference type="ARBA" id="ARBA00004167"/>
    </source>
</evidence>
<reference evidence="8" key="1">
    <citation type="submission" date="2025-08" db="UniProtKB">
        <authorList>
            <consortium name="RefSeq"/>
        </authorList>
    </citation>
    <scope>IDENTIFICATION</scope>
</reference>
<dbReference type="InterPro" id="IPR051100">
    <property type="entry name" value="DnaJ_subfamily_B/C"/>
</dbReference>
<keyword evidence="2 5" id="KW-0812">Transmembrane</keyword>
<keyword evidence="4 5" id="KW-0472">Membrane</keyword>
<evidence type="ECO:0000256" key="5">
    <source>
        <dbReference type="SAM" id="Phobius"/>
    </source>
</evidence>
<dbReference type="InterPro" id="IPR015399">
    <property type="entry name" value="DUF1977_DnaJ-like"/>
</dbReference>
<dbReference type="GO" id="GO:0071218">
    <property type="term" value="P:cellular response to misfolded protein"/>
    <property type="evidence" value="ECO:0007669"/>
    <property type="project" value="TreeGrafter"/>
</dbReference>
<dbReference type="CDD" id="cd06257">
    <property type="entry name" value="DnaJ"/>
    <property type="match status" value="1"/>
</dbReference>
<comment type="subcellular location">
    <subcellularLocation>
        <location evidence="1">Membrane</location>
        <topology evidence="1">Single-pass membrane protein</topology>
    </subcellularLocation>
</comment>
<organism evidence="7 8">
    <name type="scientific">Dioscorea cayennensis subsp. rotundata</name>
    <name type="common">White Guinea yam</name>
    <name type="synonym">Dioscorea rotundata</name>
    <dbReference type="NCBI Taxonomy" id="55577"/>
    <lineage>
        <taxon>Eukaryota</taxon>
        <taxon>Viridiplantae</taxon>
        <taxon>Streptophyta</taxon>
        <taxon>Embryophyta</taxon>
        <taxon>Tracheophyta</taxon>
        <taxon>Spermatophyta</taxon>
        <taxon>Magnoliopsida</taxon>
        <taxon>Liliopsida</taxon>
        <taxon>Dioscoreales</taxon>
        <taxon>Dioscoreaceae</taxon>
        <taxon>Dioscorea</taxon>
    </lineage>
</organism>
<dbReference type="PRINTS" id="PR00625">
    <property type="entry name" value="JDOMAIN"/>
</dbReference>
<dbReference type="RefSeq" id="XP_039128155.1">
    <property type="nucleotide sequence ID" value="XM_039272221.1"/>
</dbReference>
<evidence type="ECO:0000256" key="2">
    <source>
        <dbReference type="ARBA" id="ARBA00022692"/>
    </source>
</evidence>
<dbReference type="AlphaFoldDB" id="A0AB40BL72"/>
<protein>
    <submittedName>
        <fullName evidence="8">Chaperone protein dnaJ 49-like</fullName>
    </submittedName>
</protein>
<dbReference type="PROSITE" id="PS50076">
    <property type="entry name" value="DNAJ_2"/>
    <property type="match status" value="1"/>
</dbReference>
<dbReference type="InterPro" id="IPR001623">
    <property type="entry name" value="DnaJ_domain"/>
</dbReference>
<keyword evidence="3 5" id="KW-1133">Transmembrane helix</keyword>
<feature type="domain" description="J" evidence="6">
    <location>
        <begin position="94"/>
        <end position="158"/>
    </location>
</feature>
<sequence>MFEGFCLIMDSNKDEAMRCVHLAEAALKSGDKQRVLKFIKIAQRLDHNVPIFELLIACENLKSANSTCDAKEMISDYSGEQVRLVREIRRNNSDCYSILGVDKSCSFEEIKKAYKKLSLKVHPDKNKAPGSEEAFKIVCNAFKCLSNEESRSHYDQVSCRKANGFNYDDEYARKSRRRRTAASYDVFDENFNPDEISGSFYYGTKNNVFQTRQVHRAKTVPRRQGEQMFYRDVLFLIVLLQTLFIFLSLLLFLFSSSEPQYSIRKTYAYHVPMLIEKHGIEYFVKSSDFDHQFPHGSDARHKIEENVLKSYKSLLRRNCHIELQRRQRSRFSSLPHCDRLQSLEAT</sequence>
<evidence type="ECO:0000259" key="6">
    <source>
        <dbReference type="PROSITE" id="PS50076"/>
    </source>
</evidence>
<accession>A0AB40BL72</accession>
<evidence type="ECO:0000313" key="8">
    <source>
        <dbReference type="RefSeq" id="XP_039128155.1"/>
    </source>
</evidence>
<dbReference type="PANTHER" id="PTHR43908:SF5">
    <property type="entry name" value="CHAPERONE PROTEIN DNAJ 49"/>
    <property type="match status" value="1"/>
</dbReference>
<proteinExistence type="predicted"/>